<gene>
    <name evidence="1" type="ORF">DPPLL_24520</name>
</gene>
<reference evidence="1 2" key="1">
    <citation type="submission" date="2022-01" db="EMBL/GenBank/DDBJ databases">
        <title>Desulfofustis limnae sp. nov., a novel mesophilic sulfate-reducing bacterium isolated from marsh soil.</title>
        <authorList>
            <person name="Watanabe M."/>
            <person name="Takahashi A."/>
            <person name="Kojima H."/>
            <person name="Fukui M."/>
        </authorList>
    </citation>
    <scope>NUCLEOTIDE SEQUENCE [LARGE SCALE GENOMIC DNA]</scope>
    <source>
        <strain evidence="1 2">PPLL</strain>
    </source>
</reference>
<dbReference type="Proteomes" id="UP000830055">
    <property type="component" value="Chromosome"/>
</dbReference>
<organism evidence="1 2">
    <name type="scientific">Desulfofustis limnaeus</name>
    <dbReference type="NCBI Taxonomy" id="2740163"/>
    <lineage>
        <taxon>Bacteria</taxon>
        <taxon>Pseudomonadati</taxon>
        <taxon>Thermodesulfobacteriota</taxon>
        <taxon>Desulfobulbia</taxon>
        <taxon>Desulfobulbales</taxon>
        <taxon>Desulfocapsaceae</taxon>
        <taxon>Desulfofustis</taxon>
    </lineage>
</organism>
<proteinExistence type="predicted"/>
<protein>
    <submittedName>
        <fullName evidence="1">Uncharacterized protein</fullName>
    </submittedName>
</protein>
<evidence type="ECO:0000313" key="2">
    <source>
        <dbReference type="Proteomes" id="UP000830055"/>
    </source>
</evidence>
<sequence>MSEDVDSLTVQYEENGVVLVKEVDKEILSKGAWATVLFRYRNLNKATGDFGEDMYSIRRYQKRQGAYIPKSKFNISSPEQARKIIEALTRWTSNQVPTNK</sequence>
<name>A0ABM7WB03_9BACT</name>
<evidence type="ECO:0000313" key="1">
    <source>
        <dbReference type="EMBL" id="BDD88087.1"/>
    </source>
</evidence>
<dbReference type="RefSeq" id="WP_284151477.1">
    <property type="nucleotide sequence ID" value="NZ_AP025516.1"/>
</dbReference>
<accession>A0ABM7WB03</accession>
<keyword evidence="2" id="KW-1185">Reference proteome</keyword>
<dbReference type="EMBL" id="AP025516">
    <property type="protein sequence ID" value="BDD88087.1"/>
    <property type="molecule type" value="Genomic_DNA"/>
</dbReference>